<evidence type="ECO:0000256" key="2">
    <source>
        <dbReference type="ARBA" id="ARBA00006943"/>
    </source>
</evidence>
<dbReference type="InterPro" id="IPR033195">
    <property type="entry name" value="AmidinoTrfase"/>
</dbReference>
<dbReference type="EMBL" id="JAQHRD010000006">
    <property type="protein sequence ID" value="KAJ6439255.1"/>
    <property type="molecule type" value="Genomic_DNA"/>
</dbReference>
<evidence type="ECO:0000256" key="7">
    <source>
        <dbReference type="ARBA" id="ARBA00033346"/>
    </source>
</evidence>
<comment type="similarity">
    <text evidence="2">Belongs to the amidinotransferase family.</text>
</comment>
<evidence type="ECO:0000256" key="8">
    <source>
        <dbReference type="PIRSR" id="PIRSR633195-1"/>
    </source>
</evidence>
<feature type="active site" evidence="8">
    <location>
        <position position="188"/>
    </location>
</feature>
<comment type="pathway">
    <text evidence="1">Amine and polyamine biosynthesis; creatine biosynthesis; creatine from L-arginine and glycine: step 1/2.</text>
</comment>
<dbReference type="GO" id="GO:0006601">
    <property type="term" value="P:creatine biosynthetic process"/>
    <property type="evidence" value="ECO:0007669"/>
    <property type="project" value="TreeGrafter"/>
</dbReference>
<evidence type="ECO:0000313" key="9">
    <source>
        <dbReference type="EMBL" id="KAJ6439255.1"/>
    </source>
</evidence>
<reference evidence="9" key="1">
    <citation type="submission" date="2023-01" db="EMBL/GenBank/DDBJ databases">
        <title>The growth and conidiation of Purpureocillium lavendulum are regulated by nitrogen source and histone H3K14 acetylation.</title>
        <authorList>
            <person name="Tang P."/>
            <person name="Han J."/>
            <person name="Zhang C."/>
            <person name="Tang P."/>
            <person name="Qi F."/>
            <person name="Zhang K."/>
            <person name="Liang L."/>
        </authorList>
    </citation>
    <scope>NUCLEOTIDE SEQUENCE</scope>
    <source>
        <strain evidence="9">YMF1.00683</strain>
    </source>
</reference>
<keyword evidence="5" id="KW-0808">Transferase</keyword>
<dbReference type="PANTHER" id="PTHR10488:SF1">
    <property type="entry name" value="GLYCINE AMIDINOTRANSFERASE, MITOCHONDRIAL"/>
    <property type="match status" value="1"/>
</dbReference>
<name>A0AB34FJ71_9HYPO</name>
<dbReference type="Proteomes" id="UP001163105">
    <property type="component" value="Unassembled WGS sequence"/>
</dbReference>
<dbReference type="EC" id="2.1.4.1" evidence="3"/>
<evidence type="ECO:0000256" key="6">
    <source>
        <dbReference type="ARBA" id="ARBA00031403"/>
    </source>
</evidence>
<organism evidence="9 10">
    <name type="scientific">Purpureocillium lavendulum</name>
    <dbReference type="NCBI Taxonomy" id="1247861"/>
    <lineage>
        <taxon>Eukaryota</taxon>
        <taxon>Fungi</taxon>
        <taxon>Dikarya</taxon>
        <taxon>Ascomycota</taxon>
        <taxon>Pezizomycotina</taxon>
        <taxon>Sordariomycetes</taxon>
        <taxon>Hypocreomycetidae</taxon>
        <taxon>Hypocreales</taxon>
        <taxon>Ophiocordycipitaceae</taxon>
        <taxon>Purpureocillium</taxon>
    </lineage>
</organism>
<dbReference type="AlphaFoldDB" id="A0AB34FJ71"/>
<dbReference type="GO" id="GO:0015068">
    <property type="term" value="F:glycine amidinotransferase activity"/>
    <property type="evidence" value="ECO:0007669"/>
    <property type="project" value="UniProtKB-EC"/>
</dbReference>
<dbReference type="GO" id="GO:0005758">
    <property type="term" value="C:mitochondrial intermembrane space"/>
    <property type="evidence" value="ECO:0007669"/>
    <property type="project" value="TreeGrafter"/>
</dbReference>
<dbReference type="Gene3D" id="3.75.10.10">
    <property type="entry name" value="L-arginine/glycine Amidinotransferase, Chain A"/>
    <property type="match status" value="1"/>
</dbReference>
<proteinExistence type="inferred from homology"/>
<evidence type="ECO:0000256" key="4">
    <source>
        <dbReference type="ARBA" id="ARBA00016069"/>
    </source>
</evidence>
<evidence type="ECO:0000256" key="3">
    <source>
        <dbReference type="ARBA" id="ARBA00012351"/>
    </source>
</evidence>
<dbReference type="CDD" id="cd21113">
    <property type="entry name" value="amidinotransferase-like"/>
    <property type="match status" value="1"/>
</dbReference>
<comment type="caution">
    <text evidence="9">The sequence shown here is derived from an EMBL/GenBank/DDBJ whole genome shotgun (WGS) entry which is preliminary data.</text>
</comment>
<dbReference type="SUPFAM" id="SSF55909">
    <property type="entry name" value="Pentein"/>
    <property type="match status" value="1"/>
</dbReference>
<accession>A0AB34FJ71</accession>
<protein>
    <recommendedName>
        <fullName evidence="4">Glycine amidinotransferase, mitochondrial</fullName>
        <ecNumber evidence="3">2.1.4.1</ecNumber>
    </recommendedName>
    <alternativeName>
        <fullName evidence="6">L-arginine:glycine amidinotransferase</fullName>
    </alternativeName>
    <alternativeName>
        <fullName evidence="7">Transamidinase</fullName>
    </alternativeName>
</protein>
<feature type="active site" evidence="8">
    <location>
        <position position="238"/>
    </location>
</feature>
<feature type="active site" description="Amidino-cysteine intermediate" evidence="8">
    <location>
        <position position="347"/>
    </location>
</feature>
<sequence length="360" mass="40040">MTVDKITLISADDEWSPLKSVIVGRAEHSAFPAEPPHVISSIMPEGHWDEFKPHNPFPAYVVENAQKELDNFASVLEQHGVRVYRPKEVDWVKAGGYTGSMSRDALMTVGNTLIESAFAFGCRRHEVDLGYSEILADLAAAGSSTIVRAPRLIGRDTIYDGVAESIGTNSGNGRGVTMSINNSRIAFDTADFMRFGKTVIGQLSHVTNERGVAYVKSVLPEGYTLELLDTGMRPGNMHIDTTILPLRHGLMVYSPKYVTEESIRRHAVFKDWELHAYPFEPKNDPDGPPAYTCSAWLVLNGLSLDDKRIFVEEKNVRFAEWVRDEFGMEPIMLPFQHVNCLGGSFHCSTVDLVRAPGNRQ</sequence>
<evidence type="ECO:0000256" key="5">
    <source>
        <dbReference type="ARBA" id="ARBA00022679"/>
    </source>
</evidence>
<dbReference type="PANTHER" id="PTHR10488">
    <property type="entry name" value="GLYCINE AMIDINOTRANSFERASE, MITOCHONDRIAL"/>
    <property type="match status" value="1"/>
</dbReference>
<gene>
    <name evidence="9" type="primary">GATM</name>
    <name evidence="9" type="ORF">O9K51_07140</name>
</gene>
<evidence type="ECO:0000256" key="1">
    <source>
        <dbReference type="ARBA" id="ARBA00004858"/>
    </source>
</evidence>
<evidence type="ECO:0000313" key="10">
    <source>
        <dbReference type="Proteomes" id="UP001163105"/>
    </source>
</evidence>
<keyword evidence="10" id="KW-1185">Reference proteome</keyword>